<dbReference type="AlphaFoldDB" id="A0A139AWH6"/>
<dbReference type="OMA" id="VTWKGEI"/>
<comment type="PTM">
    <text evidence="8">Glycosylated.</text>
</comment>
<name>A0A139AWH6_GONPJ</name>
<reference evidence="11 12" key="1">
    <citation type="journal article" date="2015" name="Genome Biol. Evol.">
        <title>Phylogenomic analyses indicate that early fungi evolved digesting cell walls of algal ancestors of land plants.</title>
        <authorList>
            <person name="Chang Y."/>
            <person name="Wang S."/>
            <person name="Sekimoto S."/>
            <person name="Aerts A.L."/>
            <person name="Choi C."/>
            <person name="Clum A."/>
            <person name="LaButti K.M."/>
            <person name="Lindquist E.A."/>
            <person name="Yee Ngan C."/>
            <person name="Ohm R.A."/>
            <person name="Salamov A.A."/>
            <person name="Grigoriev I.V."/>
            <person name="Spatafora J.W."/>
            <person name="Berbee M.L."/>
        </authorList>
    </citation>
    <scope>NUCLEOTIDE SEQUENCE [LARGE SCALE GENOMIC DNA]</scope>
    <source>
        <strain evidence="11 12">JEL478</strain>
    </source>
</reference>
<comment type="cofactor">
    <cofactor evidence="6">
        <name>Ca(2+)</name>
        <dbReference type="ChEBI" id="CHEBI:29108"/>
    </cofactor>
    <text evidence="6">Binds 2 calcium ions per subunit.</text>
</comment>
<feature type="transmembrane region" description="Helical" evidence="10">
    <location>
        <begin position="52"/>
        <end position="73"/>
    </location>
</feature>
<feature type="binding site" evidence="6">
    <location>
        <position position="372"/>
    </location>
    <ligand>
        <name>Ca(2+)</name>
        <dbReference type="ChEBI" id="CHEBI:29108"/>
        <label>1</label>
        <note>catalytic</note>
    </ligand>
</feature>
<feature type="disulfide bond" description="In form B" evidence="7">
    <location>
        <begin position="109"/>
        <end position="465"/>
    </location>
</feature>
<keyword evidence="12" id="KW-1185">Reference proteome</keyword>
<dbReference type="PANTHER" id="PTHR11799:SF12">
    <property type="entry name" value="PARAOXONASE-RELATED"/>
    <property type="match status" value="1"/>
</dbReference>
<feature type="region of interest" description="Disordered" evidence="9">
    <location>
        <begin position="1"/>
        <end position="33"/>
    </location>
</feature>
<feature type="binding site" evidence="6">
    <location>
        <position position="325"/>
    </location>
    <ligand>
        <name>Ca(2+)</name>
        <dbReference type="ChEBI" id="CHEBI:29108"/>
        <label>1</label>
        <note>catalytic</note>
    </ligand>
</feature>
<feature type="active site" description="Proton acceptor" evidence="5">
    <location>
        <position position="188"/>
    </location>
</feature>
<keyword evidence="10" id="KW-0812">Transmembrane</keyword>
<keyword evidence="6" id="KW-0479">Metal-binding</keyword>
<organism evidence="11 12">
    <name type="scientific">Gonapodya prolifera (strain JEL478)</name>
    <name type="common">Monoblepharis prolifera</name>
    <dbReference type="NCBI Taxonomy" id="1344416"/>
    <lineage>
        <taxon>Eukaryota</taxon>
        <taxon>Fungi</taxon>
        <taxon>Fungi incertae sedis</taxon>
        <taxon>Chytridiomycota</taxon>
        <taxon>Chytridiomycota incertae sedis</taxon>
        <taxon>Monoblepharidomycetes</taxon>
        <taxon>Monoblepharidales</taxon>
        <taxon>Gonapodyaceae</taxon>
        <taxon>Gonapodya</taxon>
    </lineage>
</organism>
<dbReference type="PANTHER" id="PTHR11799">
    <property type="entry name" value="PARAOXONASE"/>
    <property type="match status" value="1"/>
</dbReference>
<keyword evidence="3 7" id="KW-1015">Disulfide bond</keyword>
<keyword evidence="6" id="KW-0106">Calcium</keyword>
<dbReference type="GO" id="GO:0046872">
    <property type="term" value="F:metal ion binding"/>
    <property type="evidence" value="ECO:0007669"/>
    <property type="project" value="UniProtKB-KW"/>
</dbReference>
<keyword evidence="4 8" id="KW-0325">Glycoprotein</keyword>
<evidence type="ECO:0000313" key="11">
    <source>
        <dbReference type="EMBL" id="KXS21101.1"/>
    </source>
</evidence>
<dbReference type="OrthoDB" id="5307922at2759"/>
<proteinExistence type="inferred from homology"/>
<sequence length="469" mass="51994">MTENPAKTPPVADSSPNSQKPSTGAAQPAPKRPLPPYQPDFFDYVIDYGPAVFRYSILSVVGPFVLFLILLALPFTRPPLLRALGGEPHDQIFKFEHMPDGYTKGLEGCKLDERTSGCEDMSIHHGSGSVFLACGNPLDRLTWFPPLLPMCKHKSEAANRDTAYKYDLETGSLTPLKVLNLQGGFRLHGLSLYEEADEPKKVWLHFINHKEKGSCVSMFRHFLGTDELDHIGTVCDSLITSPNDVAATSRNSFYVTNDHKYSVHTLISTLEWPWYAAWVYKPFVSIWPTVLRIFEDVFAPFRWTNVIHCQEGSCRVAADGLVGANGLLLSGDGKTLFVNNFAIGRIYIYERDTATNDLTKRGEIIIGAGIDNLSYDPNTDEYLVALFPNLHKAGPHFMNPFDTTKYAPSGVGKFRYNSSTSGEISMDIVYYDPGKLTGDTTVAVSDSKRSKSLVGNVMSKGFVVCDHAL</sequence>
<evidence type="ECO:0000256" key="6">
    <source>
        <dbReference type="PIRSR" id="PIRSR602640-2"/>
    </source>
</evidence>
<evidence type="ECO:0000256" key="5">
    <source>
        <dbReference type="PIRSR" id="PIRSR602640-1"/>
    </source>
</evidence>
<keyword evidence="10" id="KW-1133">Transmembrane helix</keyword>
<feature type="binding site" evidence="6">
    <location>
        <position position="371"/>
    </location>
    <ligand>
        <name>Ca(2+)</name>
        <dbReference type="ChEBI" id="CHEBI:29108"/>
        <label>1</label>
        <note>catalytic</note>
    </ligand>
</feature>
<dbReference type="InterPro" id="IPR051288">
    <property type="entry name" value="Serum_paraoxonase/arylesterase"/>
</dbReference>
<evidence type="ECO:0000256" key="1">
    <source>
        <dbReference type="ARBA" id="ARBA00008595"/>
    </source>
</evidence>
<feature type="binding site" evidence="6">
    <location>
        <position position="190"/>
    </location>
    <ligand>
        <name>Ca(2+)</name>
        <dbReference type="ChEBI" id="CHEBI:29108"/>
        <label>1</label>
        <note>catalytic</note>
    </ligand>
</feature>
<feature type="binding site" evidence="6">
    <location>
        <position position="244"/>
    </location>
    <ligand>
        <name>Ca(2+)</name>
        <dbReference type="ChEBI" id="CHEBI:29108"/>
        <label>1</label>
        <note>catalytic</note>
    </ligand>
</feature>
<evidence type="ECO:0000256" key="2">
    <source>
        <dbReference type="ARBA" id="ARBA00022801"/>
    </source>
</evidence>
<gene>
    <name evidence="11" type="ORF">M427DRAFT_51380</name>
</gene>
<feature type="compositionally biased region" description="Polar residues" evidence="9">
    <location>
        <begin position="14"/>
        <end position="25"/>
    </location>
</feature>
<feature type="binding site" evidence="6">
    <location>
        <position position="243"/>
    </location>
    <ligand>
        <name>Ca(2+)</name>
        <dbReference type="ChEBI" id="CHEBI:29108"/>
        <label>1</label>
        <note>catalytic</note>
    </ligand>
</feature>
<keyword evidence="2" id="KW-0378">Hydrolase</keyword>
<accession>A0A139AWH6</accession>
<keyword evidence="10" id="KW-0472">Membrane</keyword>
<dbReference type="Proteomes" id="UP000070544">
    <property type="component" value="Unassembled WGS sequence"/>
</dbReference>
<feature type="glycosylation site" description="N-linked (GlcNAc...) asparagine" evidence="8">
    <location>
        <position position="372"/>
    </location>
</feature>
<dbReference type="GO" id="GO:0004064">
    <property type="term" value="F:arylesterase activity"/>
    <property type="evidence" value="ECO:0007669"/>
    <property type="project" value="InterPro"/>
</dbReference>
<protein>
    <submittedName>
        <fullName evidence="11">Calcium-dependent phosphotriesterase</fullName>
    </submittedName>
</protein>
<dbReference type="InterPro" id="IPR002640">
    <property type="entry name" value="Arylesterase"/>
</dbReference>
<evidence type="ECO:0000313" key="12">
    <source>
        <dbReference type="Proteomes" id="UP000070544"/>
    </source>
</evidence>
<dbReference type="Gene3D" id="2.120.10.30">
    <property type="entry name" value="TolB, C-terminal domain"/>
    <property type="match status" value="1"/>
</dbReference>
<evidence type="ECO:0000256" key="4">
    <source>
        <dbReference type="ARBA" id="ARBA00023180"/>
    </source>
</evidence>
<evidence type="ECO:0000256" key="10">
    <source>
        <dbReference type="SAM" id="Phobius"/>
    </source>
</evidence>
<dbReference type="Pfam" id="PF01731">
    <property type="entry name" value="Arylesterase"/>
    <property type="match status" value="1"/>
</dbReference>
<evidence type="ECO:0000256" key="3">
    <source>
        <dbReference type="ARBA" id="ARBA00023157"/>
    </source>
</evidence>
<feature type="binding site" evidence="6">
    <location>
        <position position="120"/>
    </location>
    <ligand>
        <name>Ca(2+)</name>
        <dbReference type="ChEBI" id="CHEBI:29108"/>
        <label>1</label>
        <note>catalytic</note>
    </ligand>
</feature>
<comment type="similarity">
    <text evidence="1">Belongs to the paraoxonase family.</text>
</comment>
<dbReference type="InterPro" id="IPR011042">
    <property type="entry name" value="6-blade_b-propeller_TolB-like"/>
</dbReference>
<evidence type="ECO:0000256" key="7">
    <source>
        <dbReference type="PIRSR" id="PIRSR602640-3"/>
    </source>
</evidence>
<evidence type="ECO:0000256" key="9">
    <source>
        <dbReference type="SAM" id="MobiDB-lite"/>
    </source>
</evidence>
<dbReference type="EMBL" id="KQ965733">
    <property type="protein sequence ID" value="KXS21101.1"/>
    <property type="molecule type" value="Genomic_DNA"/>
</dbReference>
<evidence type="ECO:0000256" key="8">
    <source>
        <dbReference type="PIRSR" id="PIRSR602640-4"/>
    </source>
</evidence>
<dbReference type="SUPFAM" id="SSF63829">
    <property type="entry name" value="Calcium-dependent phosphotriesterase"/>
    <property type="match status" value="1"/>
</dbReference>